<evidence type="ECO:0000313" key="3">
    <source>
        <dbReference type="Proteomes" id="UP000034543"/>
    </source>
</evidence>
<dbReference type="Gene3D" id="3.30.450.180">
    <property type="match status" value="1"/>
</dbReference>
<proteinExistence type="predicted"/>
<dbReference type="PANTHER" id="PTHR35010:SF4">
    <property type="entry name" value="BLL5781 PROTEIN"/>
    <property type="match status" value="1"/>
</dbReference>
<feature type="domain" description="HTH cro/C1-type" evidence="1">
    <location>
        <begin position="9"/>
        <end position="63"/>
    </location>
</feature>
<dbReference type="AlphaFoldDB" id="A0A0G1FBU3"/>
<dbReference type="SMART" id="SM00530">
    <property type="entry name" value="HTH_XRE"/>
    <property type="match status" value="1"/>
</dbReference>
<dbReference type="InterPro" id="IPR010982">
    <property type="entry name" value="Lambda_DNA-bd_dom_sf"/>
</dbReference>
<comment type="caution">
    <text evidence="2">The sequence shown here is derived from an EMBL/GenBank/DDBJ whole genome shotgun (WGS) entry which is preliminary data.</text>
</comment>
<protein>
    <recommendedName>
        <fullName evidence="1">HTH cro/C1-type domain-containing protein</fullName>
    </recommendedName>
</protein>
<accession>A0A0G1FBU3</accession>
<reference evidence="2 3" key="1">
    <citation type="journal article" date="2015" name="Nature">
        <title>rRNA introns, odd ribosomes, and small enigmatic genomes across a large radiation of phyla.</title>
        <authorList>
            <person name="Brown C.T."/>
            <person name="Hug L.A."/>
            <person name="Thomas B.C."/>
            <person name="Sharon I."/>
            <person name="Castelle C.J."/>
            <person name="Singh A."/>
            <person name="Wilkins M.J."/>
            <person name="Williams K.H."/>
            <person name="Banfield J.F."/>
        </authorList>
    </citation>
    <scope>NUCLEOTIDE SEQUENCE [LARGE SCALE GENOMIC DNA]</scope>
</reference>
<dbReference type="Gene3D" id="1.10.260.40">
    <property type="entry name" value="lambda repressor-like DNA-binding domains"/>
    <property type="match status" value="1"/>
</dbReference>
<dbReference type="InterPro" id="IPR041413">
    <property type="entry name" value="MLTR_LBD"/>
</dbReference>
<name>A0A0G1FBU3_9BACT</name>
<evidence type="ECO:0000313" key="2">
    <source>
        <dbReference type="EMBL" id="KKS84313.1"/>
    </source>
</evidence>
<dbReference type="SUPFAM" id="SSF47413">
    <property type="entry name" value="lambda repressor-like DNA-binding domains"/>
    <property type="match status" value="1"/>
</dbReference>
<evidence type="ECO:0000259" key="1">
    <source>
        <dbReference type="PROSITE" id="PS50943"/>
    </source>
</evidence>
<dbReference type="EMBL" id="LCFB01000022">
    <property type="protein sequence ID" value="KKS84313.1"/>
    <property type="molecule type" value="Genomic_DNA"/>
</dbReference>
<dbReference type="Proteomes" id="UP000034543">
    <property type="component" value="Unassembled WGS sequence"/>
</dbReference>
<organism evidence="2 3">
    <name type="scientific">Candidatus Gottesmanbacteria bacterium GW2011_GWA1_43_11</name>
    <dbReference type="NCBI Taxonomy" id="1618436"/>
    <lineage>
        <taxon>Bacteria</taxon>
        <taxon>Candidatus Gottesmaniibacteriota</taxon>
    </lineage>
</organism>
<dbReference type="GO" id="GO:0003677">
    <property type="term" value="F:DNA binding"/>
    <property type="evidence" value="ECO:0007669"/>
    <property type="project" value="InterPro"/>
</dbReference>
<gene>
    <name evidence="2" type="ORF">UV59_C0022G0023</name>
</gene>
<dbReference type="Pfam" id="PF17765">
    <property type="entry name" value="MLTR_LBD"/>
    <property type="match status" value="1"/>
</dbReference>
<dbReference type="Pfam" id="PF13560">
    <property type="entry name" value="HTH_31"/>
    <property type="match status" value="1"/>
</dbReference>
<dbReference type="STRING" id="1618436.UV59_C0022G0023"/>
<dbReference type="InterPro" id="IPR001387">
    <property type="entry name" value="Cro/C1-type_HTH"/>
</dbReference>
<dbReference type="PANTHER" id="PTHR35010">
    <property type="entry name" value="BLL4672 PROTEIN-RELATED"/>
    <property type="match status" value="1"/>
</dbReference>
<dbReference type="CDD" id="cd00093">
    <property type="entry name" value="HTH_XRE"/>
    <property type="match status" value="1"/>
</dbReference>
<dbReference type="PROSITE" id="PS50943">
    <property type="entry name" value="HTH_CROC1"/>
    <property type="match status" value="1"/>
</dbReference>
<sequence length="268" mass="32004">MSATLGGLIKDYRLQKHISQMEIALFLGWSEASRLSRIEQGLVKKPTREIVDRLIQVLKLDRFEEGQLLLAGGYLPYREELNTISHEVQSLLDNWPYPAYLLDFSWRLISWNKPAARVYAIDVKAEEFIKENLPWAPGLVFDPDFFQNKYLKDEDEVNAWHKLLLGKLIRFRYLNRERTGERWYQELISRMMKNKLFANLWQKAHLTLVETGMINYERKKLVDWQNIDKRFDFHIFRSQLLQDARFEINYHIPGDQETLLFFSKTENS</sequence>